<keyword evidence="1" id="KW-0812">Transmembrane</keyword>
<keyword evidence="1" id="KW-0472">Membrane</keyword>
<evidence type="ECO:0000313" key="2">
    <source>
        <dbReference type="EMBL" id="KUM82795.1"/>
    </source>
</evidence>
<accession>A0A117PNF3</accession>
<dbReference type="AlphaFoldDB" id="A0A117PNF3"/>
<gene>
    <name evidence="2" type="ORF">AQI94_39200</name>
</gene>
<dbReference type="EMBL" id="LMWM01000050">
    <property type="protein sequence ID" value="KUM82795.1"/>
    <property type="molecule type" value="Genomic_DNA"/>
</dbReference>
<protein>
    <submittedName>
        <fullName evidence="2">Uncharacterized protein</fullName>
    </submittedName>
</protein>
<evidence type="ECO:0000313" key="3">
    <source>
        <dbReference type="Proteomes" id="UP000053039"/>
    </source>
</evidence>
<dbReference type="RefSeq" id="WP_031046978.1">
    <property type="nucleotide sequence ID" value="NZ_JBIBHV010000009.1"/>
</dbReference>
<proteinExistence type="predicted"/>
<comment type="caution">
    <text evidence="2">The sequence shown here is derived from an EMBL/GenBank/DDBJ whole genome shotgun (WGS) entry which is preliminary data.</text>
</comment>
<dbReference type="OrthoDB" id="4308356at2"/>
<keyword evidence="1" id="KW-1133">Transmembrane helix</keyword>
<sequence length="82" mass="8695">MILLAAVFTPSPHHPLTWVDFFGYLLLLCGSAAALIGGYAAISTYRGLEPSRRRGQILPVTLTGGCFVIVGLAAAAFGVWIF</sequence>
<reference evidence="2 3" key="1">
    <citation type="submission" date="2015-10" db="EMBL/GenBank/DDBJ databases">
        <title>Draft genome sequence of Streptomyces pseudovenezuelae DSM 40212, type strain for the species Streptomyces pseudovenezuelae.</title>
        <authorList>
            <person name="Ruckert C."/>
            <person name="Winkler A."/>
            <person name="Kalinowski J."/>
            <person name="Kampfer P."/>
            <person name="Glaeser S."/>
        </authorList>
    </citation>
    <scope>NUCLEOTIDE SEQUENCE [LARGE SCALE GENOMIC DNA]</scope>
    <source>
        <strain evidence="2 3">DSM 40212</strain>
    </source>
</reference>
<feature type="transmembrane region" description="Helical" evidence="1">
    <location>
        <begin position="57"/>
        <end position="81"/>
    </location>
</feature>
<feature type="transmembrane region" description="Helical" evidence="1">
    <location>
        <begin position="21"/>
        <end position="45"/>
    </location>
</feature>
<dbReference type="Proteomes" id="UP000053039">
    <property type="component" value="Unassembled WGS sequence"/>
</dbReference>
<evidence type="ECO:0000256" key="1">
    <source>
        <dbReference type="SAM" id="Phobius"/>
    </source>
</evidence>
<name>A0A117PNF3_9ACTN</name>
<organism evidence="2 3">
    <name type="scientific">Streptomyces pseudovenezuelae</name>
    <dbReference type="NCBI Taxonomy" id="67350"/>
    <lineage>
        <taxon>Bacteria</taxon>
        <taxon>Bacillati</taxon>
        <taxon>Actinomycetota</taxon>
        <taxon>Actinomycetes</taxon>
        <taxon>Kitasatosporales</taxon>
        <taxon>Streptomycetaceae</taxon>
        <taxon>Streptomyces</taxon>
        <taxon>Streptomyces aurantiacus group</taxon>
    </lineage>
</organism>